<evidence type="ECO:0000313" key="2">
    <source>
        <dbReference type="Proteomes" id="UP000639859"/>
    </source>
</evidence>
<dbReference type="Proteomes" id="UP000639859">
    <property type="component" value="Unassembled WGS sequence"/>
</dbReference>
<dbReference type="EMBL" id="JADWOX010000022">
    <property type="protein sequence ID" value="MBI1686477.1"/>
    <property type="molecule type" value="Genomic_DNA"/>
</dbReference>
<proteinExistence type="predicted"/>
<dbReference type="Pfam" id="PF06841">
    <property type="entry name" value="Phage_T4_gp19"/>
    <property type="match status" value="1"/>
</dbReference>
<comment type="caution">
    <text evidence="1">The sequence shown here is derived from an EMBL/GenBank/DDBJ whole genome shotgun (WGS) entry which is preliminary data.</text>
</comment>
<dbReference type="RefSeq" id="WP_198578363.1">
    <property type="nucleotide sequence ID" value="NZ_JADWOX010000022.1"/>
</dbReference>
<protein>
    <submittedName>
        <fullName evidence="1">Phage tail protein</fullName>
    </submittedName>
</protein>
<sequence length="125" mass="12899">MGAAGHDPYGAFPFRLMIEGVTVAAFTRAALPVAEAGVLTLSLGVALSSYLHDWRALAVKAGPDAPGVRRSGVLCLIDHDGDEGARWTVRDAWPIRCEAASGLGSDGAAAIEALELGLSSLSRIV</sequence>
<accession>A0ABS0T3K9</accession>
<gene>
    <name evidence="1" type="ORF">I4Q42_22660</name>
</gene>
<evidence type="ECO:0000313" key="1">
    <source>
        <dbReference type="EMBL" id="MBI1686477.1"/>
    </source>
</evidence>
<name>A0ABS0T3K9_9CAUL</name>
<organism evidence="1 2">
    <name type="scientific">Caulobacter hibisci</name>
    <dbReference type="NCBI Taxonomy" id="2035993"/>
    <lineage>
        <taxon>Bacteria</taxon>
        <taxon>Pseudomonadati</taxon>
        <taxon>Pseudomonadota</taxon>
        <taxon>Alphaproteobacteria</taxon>
        <taxon>Caulobacterales</taxon>
        <taxon>Caulobacteraceae</taxon>
        <taxon>Caulobacter</taxon>
    </lineage>
</organism>
<reference evidence="1 2" key="1">
    <citation type="submission" date="2020-11" db="EMBL/GenBank/DDBJ databases">
        <title>genome sequence of strain KACC 18849.</title>
        <authorList>
            <person name="Gao J."/>
            <person name="Zhang X."/>
        </authorList>
    </citation>
    <scope>NUCLEOTIDE SEQUENCE [LARGE SCALE GENOMIC DNA]</scope>
    <source>
        <strain evidence="1 2">KACC 18849</strain>
    </source>
</reference>
<dbReference type="InterPro" id="IPR010667">
    <property type="entry name" value="Phage_T4_Gp19"/>
</dbReference>
<keyword evidence="2" id="KW-1185">Reference proteome</keyword>